<reference evidence="7 8" key="1">
    <citation type="submission" date="2024-09" db="EMBL/GenBank/DDBJ databases">
        <authorList>
            <person name="Sun Q."/>
            <person name="Mori K."/>
        </authorList>
    </citation>
    <scope>NUCLEOTIDE SEQUENCE [LARGE SCALE GENOMIC DNA]</scope>
    <source>
        <strain evidence="7 8">CGMCC 1.15906</strain>
    </source>
</reference>
<dbReference type="RefSeq" id="WP_380048683.1">
    <property type="nucleotide sequence ID" value="NZ_JBHLTC010000018.1"/>
</dbReference>
<dbReference type="Proteomes" id="UP001589890">
    <property type="component" value="Unassembled WGS sequence"/>
</dbReference>
<feature type="domain" description="RNA polymerase sigma-70 region 2" evidence="6">
    <location>
        <begin position="35"/>
        <end position="79"/>
    </location>
</feature>
<feature type="region of interest" description="Disordered" evidence="5">
    <location>
        <begin position="1"/>
        <end position="20"/>
    </location>
</feature>
<proteinExistence type="predicted"/>
<dbReference type="PANTHER" id="PTHR43133">
    <property type="entry name" value="RNA POLYMERASE ECF-TYPE SIGMA FACTO"/>
    <property type="match status" value="1"/>
</dbReference>
<evidence type="ECO:0000256" key="5">
    <source>
        <dbReference type="SAM" id="MobiDB-lite"/>
    </source>
</evidence>
<dbReference type="Pfam" id="PF04542">
    <property type="entry name" value="Sigma70_r2"/>
    <property type="match status" value="1"/>
</dbReference>
<dbReference type="InterPro" id="IPR013325">
    <property type="entry name" value="RNA_pol_sigma_r2"/>
</dbReference>
<comment type="caution">
    <text evidence="7">The sequence shown here is derived from an EMBL/GenBank/DDBJ whole genome shotgun (WGS) entry which is preliminary data.</text>
</comment>
<feature type="compositionally biased region" description="Gly residues" evidence="5">
    <location>
        <begin position="1"/>
        <end position="11"/>
    </location>
</feature>
<keyword evidence="4" id="KW-0804">Transcription</keyword>
<sequence length="97" mass="11000">MTDFGQPGGSGDPPVSDDALWNRVRDGDEQALGELFDRYADEVHAFAFRRTASWSIAEDVVQTTFVSTWQRLTQRDDERRMSEVRRALANGRPIKLG</sequence>
<evidence type="ECO:0000256" key="1">
    <source>
        <dbReference type="ARBA" id="ARBA00023015"/>
    </source>
</evidence>
<dbReference type="SUPFAM" id="SSF88946">
    <property type="entry name" value="Sigma2 domain of RNA polymerase sigma factors"/>
    <property type="match status" value="1"/>
</dbReference>
<protein>
    <submittedName>
        <fullName evidence="7">RNA polymerase sigma factor</fullName>
    </submittedName>
</protein>
<keyword evidence="3" id="KW-0238">DNA-binding</keyword>
<keyword evidence="2" id="KW-0731">Sigma factor</keyword>
<gene>
    <name evidence="7" type="ORF">ACFFGN_17390</name>
</gene>
<keyword evidence="8" id="KW-1185">Reference proteome</keyword>
<evidence type="ECO:0000313" key="8">
    <source>
        <dbReference type="Proteomes" id="UP001589890"/>
    </source>
</evidence>
<keyword evidence="1" id="KW-0805">Transcription regulation</keyword>
<dbReference type="EMBL" id="JBHLTC010000018">
    <property type="protein sequence ID" value="MFC0625855.1"/>
    <property type="molecule type" value="Genomic_DNA"/>
</dbReference>
<name>A0ABV6QMU9_9ACTN</name>
<evidence type="ECO:0000259" key="6">
    <source>
        <dbReference type="Pfam" id="PF04542"/>
    </source>
</evidence>
<accession>A0ABV6QMU9</accession>
<dbReference type="PANTHER" id="PTHR43133:SF8">
    <property type="entry name" value="RNA POLYMERASE SIGMA FACTOR HI_1459-RELATED"/>
    <property type="match status" value="1"/>
</dbReference>
<evidence type="ECO:0000256" key="2">
    <source>
        <dbReference type="ARBA" id="ARBA00023082"/>
    </source>
</evidence>
<organism evidence="7 8">
    <name type="scientific">Kribbella deserti</name>
    <dbReference type="NCBI Taxonomy" id="1926257"/>
    <lineage>
        <taxon>Bacteria</taxon>
        <taxon>Bacillati</taxon>
        <taxon>Actinomycetota</taxon>
        <taxon>Actinomycetes</taxon>
        <taxon>Propionibacteriales</taxon>
        <taxon>Kribbellaceae</taxon>
        <taxon>Kribbella</taxon>
    </lineage>
</organism>
<dbReference type="InterPro" id="IPR039425">
    <property type="entry name" value="RNA_pol_sigma-70-like"/>
</dbReference>
<dbReference type="Gene3D" id="1.10.1740.10">
    <property type="match status" value="1"/>
</dbReference>
<evidence type="ECO:0000256" key="3">
    <source>
        <dbReference type="ARBA" id="ARBA00023125"/>
    </source>
</evidence>
<evidence type="ECO:0000313" key="7">
    <source>
        <dbReference type="EMBL" id="MFC0625855.1"/>
    </source>
</evidence>
<evidence type="ECO:0000256" key="4">
    <source>
        <dbReference type="ARBA" id="ARBA00023163"/>
    </source>
</evidence>
<dbReference type="InterPro" id="IPR007627">
    <property type="entry name" value="RNA_pol_sigma70_r2"/>
</dbReference>